<feature type="domain" description="Peptidase M16 N-terminal" evidence="5">
    <location>
        <begin position="55"/>
        <end position="195"/>
    </location>
</feature>
<evidence type="ECO:0000259" key="5">
    <source>
        <dbReference type="Pfam" id="PF00675"/>
    </source>
</evidence>
<dbReference type="GO" id="GO:0046872">
    <property type="term" value="F:metal ion binding"/>
    <property type="evidence" value="ECO:0007669"/>
    <property type="project" value="InterPro"/>
</dbReference>
<evidence type="ECO:0000256" key="2">
    <source>
        <dbReference type="ARBA" id="ARBA00007261"/>
    </source>
</evidence>
<dbReference type="InterPro" id="IPR007863">
    <property type="entry name" value="Peptidase_M16_C"/>
</dbReference>
<dbReference type="Gene3D" id="3.30.830.10">
    <property type="entry name" value="Metalloenzyme, LuxS/M16 peptidase-like"/>
    <property type="match status" value="4"/>
</dbReference>
<comment type="caution">
    <text evidence="7">The sequence shown here is derived from an EMBL/GenBank/DDBJ whole genome shotgun (WGS) entry which is preliminary data.</text>
</comment>
<keyword evidence="8" id="KW-1185">Reference proteome</keyword>
<evidence type="ECO:0000256" key="4">
    <source>
        <dbReference type="SAM" id="SignalP"/>
    </source>
</evidence>
<dbReference type="OrthoDB" id="9811314at2"/>
<dbReference type="PANTHER" id="PTHR11851:SF49">
    <property type="entry name" value="MITOCHONDRIAL-PROCESSING PEPTIDASE SUBUNIT ALPHA"/>
    <property type="match status" value="1"/>
</dbReference>
<feature type="signal peptide" evidence="4">
    <location>
        <begin position="1"/>
        <end position="23"/>
    </location>
</feature>
<dbReference type="GO" id="GO:0006508">
    <property type="term" value="P:proteolysis"/>
    <property type="evidence" value="ECO:0007669"/>
    <property type="project" value="InterPro"/>
</dbReference>
<dbReference type="SUPFAM" id="SSF63411">
    <property type="entry name" value="LuxS/MPP-like metallohydrolase"/>
    <property type="match status" value="4"/>
</dbReference>
<dbReference type="Pfam" id="PF00675">
    <property type="entry name" value="Peptidase_M16"/>
    <property type="match status" value="1"/>
</dbReference>
<dbReference type="EMBL" id="SMTG01000004">
    <property type="protein sequence ID" value="TDK31019.1"/>
    <property type="molecule type" value="Genomic_DNA"/>
</dbReference>
<evidence type="ECO:0000259" key="6">
    <source>
        <dbReference type="Pfam" id="PF05193"/>
    </source>
</evidence>
<gene>
    <name evidence="7" type="ORF">E2F49_11855</name>
</gene>
<feature type="domain" description="Peptidase M16 C-terminal" evidence="6">
    <location>
        <begin position="658"/>
        <end position="838"/>
    </location>
</feature>
<dbReference type="InterPro" id="IPR011765">
    <property type="entry name" value="Pept_M16_N"/>
</dbReference>
<dbReference type="RefSeq" id="WP_133394072.1">
    <property type="nucleotide sequence ID" value="NZ_SMTG01000004.1"/>
</dbReference>
<accession>A0A4R5U933</accession>
<sequence length="908" mass="98892">MRRCLRACVVAVWLLGCTLPLLATPPRLDAPVHTAEGISEYRFDNGLALVLFPDRSKPVTTVNVTYRVGSRHENYGETGIAHLLEHLVFKGTPTHTDIPGELRKRGVRFNGTTWLDRTNYFASFATDPDTLAWVLGMEADRMVNSRIAREDLDSEMTVVRNEMESGENSPMRALGQRVMGAAYQWHNYGNSTIGARSDVEGVPIERLQAFYRTWYQPDNAVLVIAGDFDPAQALAVVEASFGTLPRPARALPVTYTREPAQDGERHVVVRRVGRTPYLMAGYHIPAGRHPDAAAVAVLSQVFGSTPGGRLHRALVESGRATGTSASTLAMDEPGYLTFSAQAEEHADLDALQAALLALVEDAVSTPFTDAEVDEAKQRLLSSYARAMRDPNAIGVALSEAIAQGDWRLLLHNRDRIEAVTSDDVTRVAQTYLRRDNRTTGHFVPTDAVERVTIDEAPSAEAVLADFVARPALDAGEAFDPGYANIDARTQLSTLSNGAKLAVLDKSTRGQSVQLRMTLRLGDAASLQDRASAGRSTATMLMRGTEGLDRAALAKRLTALRSTLSIGGSANTVTVAATTDRDNVDALLDLLADVLRRPSFPDSEFTQLRSQQLTGIRGSMSEPGAVANEAMGQHFNVFPPGHPYAATTFEERLAQVEGMTPDQLRTFHREFYGMGAGTTIAVVGDVDADAVRARLERLFGDWTLPTPFARIEMPYVAREAVVRRIVTPDKPNATLLARQALHINQDDADYPALVVGNYILGGSGMKSRLGDRIRQKEGLSYGVGSQFSASVFDDAGSFGLSAIAAPENMTRVETAMREEIARLLKDGIRQDELDDAIDGMLRARRTSRANDPELVGMLDANLYVERDMAFSAAFEEKLRALTPEGVRAALQRHIDPAALSVFVGGDFKE</sequence>
<dbReference type="InterPro" id="IPR050361">
    <property type="entry name" value="MPP/UQCRC_Complex"/>
</dbReference>
<proteinExistence type="inferred from homology"/>
<feature type="domain" description="Peptidase M16 C-terminal" evidence="6">
    <location>
        <begin position="204"/>
        <end position="379"/>
    </location>
</feature>
<dbReference type="AlphaFoldDB" id="A0A4R5U933"/>
<evidence type="ECO:0000313" key="8">
    <source>
        <dbReference type="Proteomes" id="UP000295543"/>
    </source>
</evidence>
<dbReference type="InterPro" id="IPR011249">
    <property type="entry name" value="Metalloenz_LuxS/M16"/>
</dbReference>
<organism evidence="7 8">
    <name type="scientific">Luteimonas terrae</name>
    <dbReference type="NCBI Taxonomy" id="1530191"/>
    <lineage>
        <taxon>Bacteria</taxon>
        <taxon>Pseudomonadati</taxon>
        <taxon>Pseudomonadota</taxon>
        <taxon>Gammaproteobacteria</taxon>
        <taxon>Lysobacterales</taxon>
        <taxon>Lysobacteraceae</taxon>
        <taxon>Luteimonas</taxon>
    </lineage>
</organism>
<dbReference type="Proteomes" id="UP000295543">
    <property type="component" value="Unassembled WGS sequence"/>
</dbReference>
<reference evidence="7 8" key="1">
    <citation type="submission" date="2019-03" db="EMBL/GenBank/DDBJ databases">
        <title>Luteimonas zhaokaii sp.nov., isolated from the rectal contents of Plateau pika in Yushu, Qinghai Province, China.</title>
        <authorList>
            <person name="Zhang G."/>
        </authorList>
    </citation>
    <scope>NUCLEOTIDE SEQUENCE [LARGE SCALE GENOMIC DNA]</scope>
    <source>
        <strain evidence="7 8">THG-MD21</strain>
    </source>
</reference>
<evidence type="ECO:0000313" key="7">
    <source>
        <dbReference type="EMBL" id="TDK31019.1"/>
    </source>
</evidence>
<dbReference type="GO" id="GO:0004222">
    <property type="term" value="F:metalloendopeptidase activity"/>
    <property type="evidence" value="ECO:0007669"/>
    <property type="project" value="InterPro"/>
</dbReference>
<dbReference type="Pfam" id="PF05193">
    <property type="entry name" value="Peptidase_M16_C"/>
    <property type="match status" value="2"/>
</dbReference>
<dbReference type="PANTHER" id="PTHR11851">
    <property type="entry name" value="METALLOPROTEASE"/>
    <property type="match status" value="1"/>
</dbReference>
<protein>
    <submittedName>
        <fullName evidence="7">Insulinase family protein</fullName>
    </submittedName>
</protein>
<comment type="cofactor">
    <cofactor evidence="1">
        <name>Zn(2+)</name>
        <dbReference type="ChEBI" id="CHEBI:29105"/>
    </cofactor>
</comment>
<evidence type="ECO:0000256" key="1">
    <source>
        <dbReference type="ARBA" id="ARBA00001947"/>
    </source>
</evidence>
<dbReference type="InterPro" id="IPR001431">
    <property type="entry name" value="Pept_M16_Zn_BS"/>
</dbReference>
<feature type="chain" id="PRO_5020503497" evidence="4">
    <location>
        <begin position="24"/>
        <end position="908"/>
    </location>
</feature>
<keyword evidence="4" id="KW-0732">Signal</keyword>
<evidence type="ECO:0000256" key="3">
    <source>
        <dbReference type="RuleBase" id="RU004447"/>
    </source>
</evidence>
<dbReference type="PROSITE" id="PS00143">
    <property type="entry name" value="INSULINASE"/>
    <property type="match status" value="1"/>
</dbReference>
<name>A0A4R5U933_9GAMM</name>
<comment type="similarity">
    <text evidence="2 3">Belongs to the peptidase M16 family.</text>
</comment>
<dbReference type="PROSITE" id="PS51257">
    <property type="entry name" value="PROKAR_LIPOPROTEIN"/>
    <property type="match status" value="1"/>
</dbReference>